<proteinExistence type="predicted"/>
<evidence type="ECO:0008006" key="3">
    <source>
        <dbReference type="Google" id="ProtNLM"/>
    </source>
</evidence>
<protein>
    <recommendedName>
        <fullName evidence="3">Methyltransferase FkbM domain-containing protein</fullName>
    </recommendedName>
</protein>
<dbReference type="InterPro" id="IPR029063">
    <property type="entry name" value="SAM-dependent_MTases_sf"/>
</dbReference>
<dbReference type="AlphaFoldDB" id="A0A1F7RS79"/>
<dbReference type="Gene3D" id="3.40.50.150">
    <property type="entry name" value="Vaccinia Virus protein VP39"/>
    <property type="match status" value="1"/>
</dbReference>
<name>A0A1F7RS79_9BACT</name>
<dbReference type="Proteomes" id="UP000179266">
    <property type="component" value="Unassembled WGS sequence"/>
</dbReference>
<sequence length="134" mass="15584">MEIATLVYKQYLASRGIRRRVWSFVRKALIKLLSDPTCSLPIHGKHLKLPLSHSLPGYLKQFPFYDRLPQRFSEYIHQKQGHLNCIDVGANIGDTIASFYKEDTDTFIAIEPNPKFSKLLSENWGWNKKYHSGF</sequence>
<comment type="caution">
    <text evidence="1">The sequence shown here is derived from an EMBL/GenBank/DDBJ whole genome shotgun (WGS) entry which is preliminary data.</text>
</comment>
<dbReference type="EMBL" id="MGDD01000247">
    <property type="protein sequence ID" value="OGL43968.1"/>
    <property type="molecule type" value="Genomic_DNA"/>
</dbReference>
<dbReference type="SUPFAM" id="SSF53335">
    <property type="entry name" value="S-adenosyl-L-methionine-dependent methyltransferases"/>
    <property type="match status" value="1"/>
</dbReference>
<gene>
    <name evidence="1" type="ORF">A2161_02265</name>
</gene>
<reference evidence="1 2" key="1">
    <citation type="journal article" date="2016" name="Nat. Commun.">
        <title>Thousands of microbial genomes shed light on interconnected biogeochemical processes in an aquifer system.</title>
        <authorList>
            <person name="Anantharaman K."/>
            <person name="Brown C.T."/>
            <person name="Hug L.A."/>
            <person name="Sharon I."/>
            <person name="Castelle C.J."/>
            <person name="Probst A.J."/>
            <person name="Thomas B.C."/>
            <person name="Singh A."/>
            <person name="Wilkins M.J."/>
            <person name="Karaoz U."/>
            <person name="Brodie E.L."/>
            <person name="Williams K.H."/>
            <person name="Hubbard S.S."/>
            <person name="Banfield J.F."/>
        </authorList>
    </citation>
    <scope>NUCLEOTIDE SEQUENCE [LARGE SCALE GENOMIC DNA]</scope>
</reference>
<organism evidence="1 2">
    <name type="scientific">Candidatus Schekmanbacteria bacterium RBG_13_48_7</name>
    <dbReference type="NCBI Taxonomy" id="1817878"/>
    <lineage>
        <taxon>Bacteria</taxon>
        <taxon>Candidatus Schekmaniibacteriota</taxon>
    </lineage>
</organism>
<evidence type="ECO:0000313" key="1">
    <source>
        <dbReference type="EMBL" id="OGL43968.1"/>
    </source>
</evidence>
<evidence type="ECO:0000313" key="2">
    <source>
        <dbReference type="Proteomes" id="UP000179266"/>
    </source>
</evidence>
<accession>A0A1F7RS79</accession>